<evidence type="ECO:0000313" key="2">
    <source>
        <dbReference type="Proteomes" id="UP000229757"/>
    </source>
</evidence>
<dbReference type="RefSeq" id="WP_100256720.1">
    <property type="nucleotide sequence ID" value="NZ_CP011797.1"/>
</dbReference>
<accession>A0A2K8KU04</accession>
<sequence length="154" mass="17426">MTRHRSDTVKGAQEIINGALEAINPPVAVELGYGVRPYWDKLVKAKAGRSWNDQDLLMLVELSRNLFRTERLSFQMLTEDEIIETGQGLKANPKSGLLDQLVKRARLIMIYLQVHPEATQGKARDQVSQNLAHGKVARQYEDDDYLLARPKLDG</sequence>
<dbReference type="EMBL" id="CP011797">
    <property type="protein sequence ID" value="ATX76376.1"/>
    <property type="molecule type" value="Genomic_DNA"/>
</dbReference>
<dbReference type="OrthoDB" id="8909492at2"/>
<organism evidence="1 2">
    <name type="scientific">Reinekea forsetii</name>
    <dbReference type="NCBI Taxonomy" id="1336806"/>
    <lineage>
        <taxon>Bacteria</taxon>
        <taxon>Pseudomonadati</taxon>
        <taxon>Pseudomonadota</taxon>
        <taxon>Gammaproteobacteria</taxon>
        <taxon>Oceanospirillales</taxon>
        <taxon>Saccharospirillaceae</taxon>
        <taxon>Reinekea</taxon>
    </lineage>
</organism>
<proteinExistence type="predicted"/>
<name>A0A2K8KU04_9GAMM</name>
<dbReference type="AlphaFoldDB" id="A0A2K8KU04"/>
<reference evidence="1 2" key="1">
    <citation type="journal article" date="2017" name="Environ. Microbiol.">
        <title>Genomic and physiological analyses of 'Reinekea forsetii' reveal a versatile opportunistic lifestyle during spring algae blooms.</title>
        <authorList>
            <person name="Avci B."/>
            <person name="Hahnke R.L."/>
            <person name="Chafee M."/>
            <person name="Fischer T."/>
            <person name="Gruber-Vodicka H."/>
            <person name="Tegetmeyer H.E."/>
            <person name="Harder J."/>
            <person name="Fuchs B.M."/>
            <person name="Amann R.I."/>
            <person name="Teeling H."/>
        </authorList>
    </citation>
    <scope>NUCLEOTIDE SEQUENCE [LARGE SCALE GENOMIC DNA]</scope>
    <source>
        <strain evidence="1 2">Hel1_31_D35</strain>
    </source>
</reference>
<protein>
    <submittedName>
        <fullName evidence="1">Putative TerS protein</fullName>
    </submittedName>
</protein>
<dbReference type="Proteomes" id="UP000229757">
    <property type="component" value="Chromosome"/>
</dbReference>
<dbReference type="KEGG" id="rfo:REIFOR_01230"/>
<gene>
    <name evidence="1" type="primary">terS</name>
    <name evidence="1" type="ORF">REIFOR_01230</name>
</gene>
<keyword evidence="2" id="KW-1185">Reference proteome</keyword>
<evidence type="ECO:0000313" key="1">
    <source>
        <dbReference type="EMBL" id="ATX76376.1"/>
    </source>
</evidence>